<dbReference type="Gene3D" id="1.10.10.10">
    <property type="entry name" value="Winged helix-like DNA-binding domain superfamily/Winged helix DNA-binding domain"/>
    <property type="match status" value="1"/>
</dbReference>
<feature type="domain" description="HTH luxR-type" evidence="2">
    <location>
        <begin position="136"/>
        <end position="201"/>
    </location>
</feature>
<dbReference type="SMART" id="SM00421">
    <property type="entry name" value="HTH_LUXR"/>
    <property type="match status" value="1"/>
</dbReference>
<gene>
    <name evidence="3" type="ORF">QFI96_007485</name>
</gene>
<evidence type="ECO:0000313" key="4">
    <source>
        <dbReference type="Proteomes" id="UP001312893"/>
    </source>
</evidence>
<name>A0ABU9F592_9ENTR</name>
<dbReference type="Proteomes" id="UP001312893">
    <property type="component" value="Unassembled WGS sequence"/>
</dbReference>
<keyword evidence="1" id="KW-0238">DNA-binding</keyword>
<accession>A0ABU9F592</accession>
<organism evidence="3 4">
    <name type="scientific">Raoultella lignicola</name>
    <dbReference type="NCBI Taxonomy" id="3040939"/>
    <lineage>
        <taxon>Bacteria</taxon>
        <taxon>Pseudomonadati</taxon>
        <taxon>Pseudomonadota</taxon>
        <taxon>Gammaproteobacteria</taxon>
        <taxon>Enterobacterales</taxon>
        <taxon>Enterobacteriaceae</taxon>
        <taxon>Klebsiella/Raoultella group</taxon>
        <taxon>Raoultella</taxon>
    </lineage>
</organism>
<dbReference type="SUPFAM" id="SSF46894">
    <property type="entry name" value="C-terminal effector domain of the bipartite response regulators"/>
    <property type="match status" value="1"/>
</dbReference>
<protein>
    <submittedName>
        <fullName evidence="3">LuxR C-terminal-related transcriptional regulator</fullName>
    </submittedName>
</protein>
<dbReference type="Pfam" id="PF00196">
    <property type="entry name" value="GerE"/>
    <property type="match status" value="1"/>
</dbReference>
<dbReference type="PROSITE" id="PS50043">
    <property type="entry name" value="HTH_LUXR_2"/>
    <property type="match status" value="1"/>
</dbReference>
<dbReference type="EMBL" id="JARXNK020000100">
    <property type="protein sequence ID" value="MEL0551540.1"/>
    <property type="molecule type" value="Genomic_DNA"/>
</dbReference>
<evidence type="ECO:0000313" key="3">
    <source>
        <dbReference type="EMBL" id="MEL0551540.1"/>
    </source>
</evidence>
<evidence type="ECO:0000256" key="1">
    <source>
        <dbReference type="ARBA" id="ARBA00023125"/>
    </source>
</evidence>
<proteinExistence type="predicted"/>
<evidence type="ECO:0000259" key="2">
    <source>
        <dbReference type="PROSITE" id="PS50043"/>
    </source>
</evidence>
<reference evidence="3 4" key="1">
    <citation type="submission" date="2024-04" db="EMBL/GenBank/DDBJ databases">
        <title>Two novel Raoultella species associated with bleeding cankers of broadleaf hosts, Raoultella scottia sp. nov. and Raoultella lignicola sp. nov.</title>
        <authorList>
            <person name="Brady C.L."/>
        </authorList>
    </citation>
    <scope>NUCLEOTIDE SEQUENCE [LARGE SCALE GENOMIC DNA]</scope>
    <source>
        <strain evidence="3 4">TW_WC1a.1</strain>
    </source>
</reference>
<dbReference type="InterPro" id="IPR016032">
    <property type="entry name" value="Sig_transdc_resp-reg_C-effctor"/>
</dbReference>
<dbReference type="InterPro" id="IPR036388">
    <property type="entry name" value="WH-like_DNA-bd_sf"/>
</dbReference>
<dbReference type="InterPro" id="IPR000792">
    <property type="entry name" value="Tscrpt_reg_LuxR_C"/>
</dbReference>
<sequence>MTTILINTSDIFLRQAITHLVTEIIADKGRDNPLVMTDMSNIADAEVIITEMTMGEHLLCQKALENRKAASAVFIIQPRTATTPGHQLPTCIHDATFIHRQVSVTEFSAILRRKLSAMAGFRRSVSRPDNPRFKCIKCPRKSLTPTQLKVAQALGIGMNSLTIADHLQVHYKTIFSHKSNIMKSFEIANKQELNRFISVIMRNDGQIPRLRK</sequence>
<comment type="caution">
    <text evidence="3">The sequence shown here is derived from an EMBL/GenBank/DDBJ whole genome shotgun (WGS) entry which is preliminary data.</text>
</comment>
<keyword evidence="4" id="KW-1185">Reference proteome</keyword>
<dbReference type="RefSeq" id="WP_154143876.1">
    <property type="nucleotide sequence ID" value="NZ_JARXNK020000100.1"/>
</dbReference>